<dbReference type="Gene3D" id="1.25.40.420">
    <property type="match status" value="1"/>
</dbReference>
<feature type="compositionally biased region" description="Gly residues" evidence="3">
    <location>
        <begin position="225"/>
        <end position="235"/>
    </location>
</feature>
<dbReference type="SMART" id="SM00612">
    <property type="entry name" value="Kelch"/>
    <property type="match status" value="2"/>
</dbReference>
<evidence type="ECO:0000256" key="1">
    <source>
        <dbReference type="ARBA" id="ARBA00022441"/>
    </source>
</evidence>
<reference evidence="5" key="1">
    <citation type="submission" date="2023-06" db="EMBL/GenBank/DDBJ databases">
        <title>Reference genome for the Northern bat (Eptesicus nilssonii), a most northern bat species.</title>
        <authorList>
            <person name="Laine V.N."/>
            <person name="Pulliainen A.T."/>
            <person name="Lilley T.M."/>
        </authorList>
    </citation>
    <scope>NUCLEOTIDE SEQUENCE</scope>
    <source>
        <strain evidence="5">BLF_Eptnil</strain>
        <tissue evidence="5">Kidney</tissue>
    </source>
</reference>
<dbReference type="Gene3D" id="2.120.10.80">
    <property type="entry name" value="Kelch-type beta propeller"/>
    <property type="match status" value="1"/>
</dbReference>
<dbReference type="InterPro" id="IPR006652">
    <property type="entry name" value="Kelch_1"/>
</dbReference>
<evidence type="ECO:0000259" key="4">
    <source>
        <dbReference type="SMART" id="SM00875"/>
    </source>
</evidence>
<dbReference type="CDD" id="cd18468">
    <property type="entry name" value="BACK_KLHL29_KBTBD9"/>
    <property type="match status" value="1"/>
</dbReference>
<sequence length="443" mass="47180">MLEAGPKAMGSERDPEGQAAGTGGTHPGPREKQLTASNCLGVLAMAEAMQCSELYHMAKAFALQIFPEVAAQEEILGIAKDDFIAYISNDSLNTKAEELVYETVIKWIKKDPVSRAQAHLSEAPAIHLSPPQPGVEHRPVLGVEYAAELLAVVRLPFIHPSYLLNVVDNEELIKSSEACRDLVNEAKRYHMLPHARQEMQTPRTRPRLSAGIGGPRPQPRKCRCPGGGLTPGGRGSPREALGADAASVGGGEGGRGAVPSVSVCVPAGVAEVIVLVGGRQMVGMTQRSLVAVTCWNPQNNKWYPLASLPFYDREFFSVVSAGDNIYLSGEALGAGDGRGLPSRPSGLRTPGQEAKPPPAPELGGLARPLLTPRLLSGPRPAAGGMESGVTLADVWCYMSLLDNWNLVSRMTVPRCRHNSLVYDGKIYTLGGLGVAGNVDHVER</sequence>
<dbReference type="PANTHER" id="PTHR45632">
    <property type="entry name" value="LD33804P"/>
    <property type="match status" value="1"/>
</dbReference>
<accession>A0AA40LIR4</accession>
<gene>
    <name evidence="5" type="ORF">QTO34_006795</name>
</gene>
<dbReference type="SMART" id="SM00875">
    <property type="entry name" value="BACK"/>
    <property type="match status" value="1"/>
</dbReference>
<organism evidence="5 6">
    <name type="scientific">Cnephaeus nilssonii</name>
    <name type="common">Northern bat</name>
    <name type="synonym">Eptesicus nilssonii</name>
    <dbReference type="NCBI Taxonomy" id="3371016"/>
    <lineage>
        <taxon>Eukaryota</taxon>
        <taxon>Metazoa</taxon>
        <taxon>Chordata</taxon>
        <taxon>Craniata</taxon>
        <taxon>Vertebrata</taxon>
        <taxon>Euteleostomi</taxon>
        <taxon>Mammalia</taxon>
        <taxon>Eutheria</taxon>
        <taxon>Laurasiatheria</taxon>
        <taxon>Chiroptera</taxon>
        <taxon>Yangochiroptera</taxon>
        <taxon>Vespertilionidae</taxon>
        <taxon>Cnephaeus</taxon>
    </lineage>
</organism>
<feature type="region of interest" description="Disordered" evidence="3">
    <location>
        <begin position="1"/>
        <end position="33"/>
    </location>
</feature>
<evidence type="ECO:0000313" key="6">
    <source>
        <dbReference type="Proteomes" id="UP001177744"/>
    </source>
</evidence>
<dbReference type="Pfam" id="PF07707">
    <property type="entry name" value="BACK"/>
    <property type="match status" value="1"/>
</dbReference>
<protein>
    <recommendedName>
        <fullName evidence="4">BACK domain-containing protein</fullName>
    </recommendedName>
</protein>
<dbReference type="InterPro" id="IPR011705">
    <property type="entry name" value="BACK"/>
</dbReference>
<evidence type="ECO:0000256" key="2">
    <source>
        <dbReference type="ARBA" id="ARBA00022737"/>
    </source>
</evidence>
<evidence type="ECO:0000256" key="3">
    <source>
        <dbReference type="SAM" id="MobiDB-lite"/>
    </source>
</evidence>
<dbReference type="PANTHER" id="PTHR45632:SF3">
    <property type="entry name" value="KELCH-LIKE PROTEIN 32"/>
    <property type="match status" value="1"/>
</dbReference>
<keyword evidence="6" id="KW-1185">Reference proteome</keyword>
<feature type="region of interest" description="Disordered" evidence="3">
    <location>
        <begin position="336"/>
        <end position="364"/>
    </location>
</feature>
<dbReference type="Proteomes" id="UP001177744">
    <property type="component" value="Unassembled WGS sequence"/>
</dbReference>
<comment type="caution">
    <text evidence="5">The sequence shown here is derived from an EMBL/GenBank/DDBJ whole genome shotgun (WGS) entry which is preliminary data.</text>
</comment>
<keyword evidence="2" id="KW-0677">Repeat</keyword>
<dbReference type="InterPro" id="IPR015915">
    <property type="entry name" value="Kelch-typ_b-propeller"/>
</dbReference>
<feature type="region of interest" description="Disordered" evidence="3">
    <location>
        <begin position="197"/>
        <end position="252"/>
    </location>
</feature>
<dbReference type="EMBL" id="JAULJE010000017">
    <property type="protein sequence ID" value="KAK1333254.1"/>
    <property type="molecule type" value="Genomic_DNA"/>
</dbReference>
<dbReference type="AlphaFoldDB" id="A0AA40LIR4"/>
<dbReference type="SUPFAM" id="SSF117281">
    <property type="entry name" value="Kelch motif"/>
    <property type="match status" value="1"/>
</dbReference>
<name>A0AA40LIR4_CNENI</name>
<feature type="domain" description="BACK" evidence="4">
    <location>
        <begin position="39"/>
        <end position="168"/>
    </location>
</feature>
<keyword evidence="1" id="KW-0880">Kelch repeat</keyword>
<proteinExistence type="predicted"/>
<evidence type="ECO:0000313" key="5">
    <source>
        <dbReference type="EMBL" id="KAK1333254.1"/>
    </source>
</evidence>